<comment type="caution">
    <text evidence="14">The sequence shown here is derived from an EMBL/GenBank/DDBJ whole genome shotgun (WGS) entry which is preliminary data.</text>
</comment>
<dbReference type="PRINTS" id="PR00027">
    <property type="entry name" value="PAIREDBOX"/>
</dbReference>
<dbReference type="GO" id="GO:0000978">
    <property type="term" value="F:RNA polymerase II cis-regulatory region sequence-specific DNA binding"/>
    <property type="evidence" value="ECO:0007669"/>
    <property type="project" value="TreeGrafter"/>
</dbReference>
<evidence type="ECO:0000313" key="15">
    <source>
        <dbReference type="Proteomes" id="UP001201812"/>
    </source>
</evidence>
<keyword evidence="7" id="KW-0804">Transcription</keyword>
<dbReference type="PROSITE" id="PS51057">
    <property type="entry name" value="PAIRED_2"/>
    <property type="match status" value="1"/>
</dbReference>
<accession>A0AAD4N9P4</accession>
<reference evidence="14" key="1">
    <citation type="submission" date="2022-01" db="EMBL/GenBank/DDBJ databases">
        <title>Genome Sequence Resource for Two Populations of Ditylenchus destructor, the Migratory Endoparasitic Phytonematode.</title>
        <authorList>
            <person name="Zhang H."/>
            <person name="Lin R."/>
            <person name="Xie B."/>
        </authorList>
    </citation>
    <scope>NUCLEOTIDE SEQUENCE</scope>
    <source>
        <strain evidence="14">BazhouSP</strain>
    </source>
</reference>
<feature type="region of interest" description="Disordered" evidence="11">
    <location>
        <begin position="137"/>
        <end position="182"/>
    </location>
</feature>
<evidence type="ECO:0000259" key="12">
    <source>
        <dbReference type="PROSITE" id="PS50071"/>
    </source>
</evidence>
<dbReference type="EMBL" id="JAKKPZ010000006">
    <property type="protein sequence ID" value="KAI1720321.1"/>
    <property type="molecule type" value="Genomic_DNA"/>
</dbReference>
<organism evidence="14 15">
    <name type="scientific">Ditylenchus destructor</name>
    <dbReference type="NCBI Taxonomy" id="166010"/>
    <lineage>
        <taxon>Eukaryota</taxon>
        <taxon>Metazoa</taxon>
        <taxon>Ecdysozoa</taxon>
        <taxon>Nematoda</taxon>
        <taxon>Chromadorea</taxon>
        <taxon>Rhabditida</taxon>
        <taxon>Tylenchina</taxon>
        <taxon>Tylenchomorpha</taxon>
        <taxon>Sphaerularioidea</taxon>
        <taxon>Anguinidae</taxon>
        <taxon>Anguininae</taxon>
        <taxon>Ditylenchus</taxon>
    </lineage>
</organism>
<keyword evidence="15" id="KW-1185">Reference proteome</keyword>
<dbReference type="PANTHER" id="PTHR45636">
    <property type="entry name" value="PAIRED BOX PROTEIN PAX-6-RELATED-RELATED"/>
    <property type="match status" value="1"/>
</dbReference>
<evidence type="ECO:0000256" key="1">
    <source>
        <dbReference type="ARBA" id="ARBA00004123"/>
    </source>
</evidence>
<feature type="domain" description="Homeobox" evidence="12">
    <location>
        <begin position="260"/>
        <end position="320"/>
    </location>
</feature>
<dbReference type="InterPro" id="IPR036388">
    <property type="entry name" value="WH-like_DNA-bd_sf"/>
</dbReference>
<dbReference type="Pfam" id="PF00046">
    <property type="entry name" value="Homeodomain"/>
    <property type="match status" value="1"/>
</dbReference>
<keyword evidence="9 10" id="KW-0371">Homeobox</keyword>
<dbReference type="InterPro" id="IPR001523">
    <property type="entry name" value="Paired_dom"/>
</dbReference>
<dbReference type="Pfam" id="PF00292">
    <property type="entry name" value="PAX"/>
    <property type="match status" value="1"/>
</dbReference>
<dbReference type="InterPro" id="IPR043565">
    <property type="entry name" value="PAX_fam"/>
</dbReference>
<feature type="DNA-binding region" description="Homeobox" evidence="9">
    <location>
        <begin position="262"/>
        <end position="321"/>
    </location>
</feature>
<feature type="compositionally biased region" description="Low complexity" evidence="11">
    <location>
        <begin position="217"/>
        <end position="230"/>
    </location>
</feature>
<name>A0AAD4N9P4_9BILA</name>
<feature type="compositionally biased region" description="Basic residues" evidence="11">
    <location>
        <begin position="139"/>
        <end position="151"/>
    </location>
</feature>
<protein>
    <submittedName>
        <fullName evidence="14">Paired box domain-containing protein</fullName>
    </submittedName>
</protein>
<sequence>MVDRSGSASISFTSILGQGRVNQLGGLFINGKPLPHETRVRIIELATKGIKPCDISRDLRVSHGAVSKILNRYNETGSISPGQIGGNPRSRLSIQAVEKHIALLKKSDPEITAKDICSALVDRGICDRHNAPSISSINRHLRSRGLKRRNRSANSDGSNCGTPNEISSEGSSTPQPKYRCVKEEVSTDAEQLTCRRLNHSIDNILGTSTDENKSNGERSSSSNRSSIYSPSDEENNNASVSMTLKNDMSKTACENSLNSAECRRNRTSFTQEQLRIMEAAFSDNMYPTNEEKEKIMAKTNLDEDKIITWFSNRRARNRKLFSTNGHLLAEQHNFGTPNPPIANSHLTPTVTHPSKRDPALLLQSFHNASGLLQPFHQVPMKPQFSHIAADLNKIDSGAMFNNPSDLLNPNTASTLPALTPQQTFFLMNHFQFPVNINMLSHFQIPK</sequence>
<evidence type="ECO:0000256" key="11">
    <source>
        <dbReference type="SAM" id="MobiDB-lite"/>
    </source>
</evidence>
<evidence type="ECO:0000256" key="5">
    <source>
        <dbReference type="ARBA" id="ARBA00023015"/>
    </source>
</evidence>
<dbReference type="InterPro" id="IPR009057">
    <property type="entry name" value="Homeodomain-like_sf"/>
</dbReference>
<feature type="domain" description="Paired" evidence="13">
    <location>
        <begin position="17"/>
        <end position="144"/>
    </location>
</feature>
<keyword evidence="4" id="KW-0563">Paired box</keyword>
<dbReference type="SMART" id="SM00351">
    <property type="entry name" value="PAX"/>
    <property type="match status" value="1"/>
</dbReference>
<dbReference type="Gene3D" id="1.10.10.60">
    <property type="entry name" value="Homeodomain-like"/>
    <property type="match status" value="1"/>
</dbReference>
<evidence type="ECO:0000256" key="6">
    <source>
        <dbReference type="ARBA" id="ARBA00023125"/>
    </source>
</evidence>
<keyword evidence="6 9" id="KW-0238">DNA-binding</keyword>
<dbReference type="CDD" id="cd00086">
    <property type="entry name" value="homeodomain"/>
    <property type="match status" value="1"/>
</dbReference>
<feature type="region of interest" description="Disordered" evidence="11">
    <location>
        <begin position="204"/>
        <end position="238"/>
    </location>
</feature>
<evidence type="ECO:0000256" key="8">
    <source>
        <dbReference type="ARBA" id="ARBA00023242"/>
    </source>
</evidence>
<gene>
    <name evidence="14" type="ORF">DdX_05707</name>
</gene>
<evidence type="ECO:0000256" key="2">
    <source>
        <dbReference type="ARBA" id="ARBA00005733"/>
    </source>
</evidence>
<evidence type="ECO:0000256" key="9">
    <source>
        <dbReference type="PROSITE-ProRule" id="PRU00108"/>
    </source>
</evidence>
<dbReference type="GO" id="GO:0000981">
    <property type="term" value="F:DNA-binding transcription factor activity, RNA polymerase II-specific"/>
    <property type="evidence" value="ECO:0007669"/>
    <property type="project" value="TreeGrafter"/>
</dbReference>
<dbReference type="SUPFAM" id="SSF46689">
    <property type="entry name" value="Homeodomain-like"/>
    <property type="match status" value="2"/>
</dbReference>
<comment type="subcellular location">
    <subcellularLocation>
        <location evidence="1 9 10">Nucleus</location>
    </subcellularLocation>
</comment>
<dbReference type="Gene3D" id="1.10.10.10">
    <property type="entry name" value="Winged helix-like DNA-binding domain superfamily/Winged helix DNA-binding domain"/>
    <property type="match status" value="2"/>
</dbReference>
<dbReference type="SMART" id="SM00389">
    <property type="entry name" value="HOX"/>
    <property type="match status" value="1"/>
</dbReference>
<dbReference type="InterPro" id="IPR001356">
    <property type="entry name" value="HD"/>
</dbReference>
<dbReference type="PANTHER" id="PTHR45636:SF49">
    <property type="entry name" value="PAIRED BOX PROTEIN 3 HOMOLOG"/>
    <property type="match status" value="1"/>
</dbReference>
<dbReference type="GO" id="GO:0005634">
    <property type="term" value="C:nucleus"/>
    <property type="evidence" value="ECO:0007669"/>
    <property type="project" value="UniProtKB-SubCell"/>
</dbReference>
<comment type="similarity">
    <text evidence="2">Belongs to the paired homeobox family.</text>
</comment>
<evidence type="ECO:0000256" key="4">
    <source>
        <dbReference type="ARBA" id="ARBA00022724"/>
    </source>
</evidence>
<evidence type="ECO:0000256" key="3">
    <source>
        <dbReference type="ARBA" id="ARBA00022473"/>
    </source>
</evidence>
<dbReference type="Proteomes" id="UP001201812">
    <property type="component" value="Unassembled WGS sequence"/>
</dbReference>
<dbReference type="PROSITE" id="PS50071">
    <property type="entry name" value="HOMEOBOX_2"/>
    <property type="match status" value="1"/>
</dbReference>
<keyword evidence="8 9" id="KW-0539">Nucleus</keyword>
<dbReference type="AlphaFoldDB" id="A0AAD4N9P4"/>
<feature type="compositionally biased region" description="Polar residues" evidence="11">
    <location>
        <begin position="152"/>
        <end position="175"/>
    </location>
</feature>
<evidence type="ECO:0000259" key="13">
    <source>
        <dbReference type="PROSITE" id="PS51057"/>
    </source>
</evidence>
<evidence type="ECO:0000256" key="10">
    <source>
        <dbReference type="RuleBase" id="RU000682"/>
    </source>
</evidence>
<keyword evidence="5" id="KW-0805">Transcription regulation</keyword>
<proteinExistence type="inferred from homology"/>
<evidence type="ECO:0000313" key="14">
    <source>
        <dbReference type="EMBL" id="KAI1720321.1"/>
    </source>
</evidence>
<keyword evidence="3" id="KW-0217">Developmental protein</keyword>
<evidence type="ECO:0000256" key="7">
    <source>
        <dbReference type="ARBA" id="ARBA00023163"/>
    </source>
</evidence>